<evidence type="ECO:0000313" key="2">
    <source>
        <dbReference type="EMBL" id="KIK32624.1"/>
    </source>
</evidence>
<dbReference type="Proteomes" id="UP000054485">
    <property type="component" value="Unassembled WGS sequence"/>
</dbReference>
<organism evidence="2 3">
    <name type="scientific">Suillus luteus UH-Slu-Lm8-n1</name>
    <dbReference type="NCBI Taxonomy" id="930992"/>
    <lineage>
        <taxon>Eukaryota</taxon>
        <taxon>Fungi</taxon>
        <taxon>Dikarya</taxon>
        <taxon>Basidiomycota</taxon>
        <taxon>Agaricomycotina</taxon>
        <taxon>Agaricomycetes</taxon>
        <taxon>Agaricomycetidae</taxon>
        <taxon>Boletales</taxon>
        <taxon>Suillineae</taxon>
        <taxon>Suillaceae</taxon>
        <taxon>Suillus</taxon>
    </lineage>
</organism>
<dbReference type="InParanoid" id="A0A0D0A344"/>
<sequence length="58" mass="6589">MRFPCVILVLHSFSTWLCRSALRSFCKVFPRPSSTIDPTFSQGCVPMLPYANPVLWPS</sequence>
<dbReference type="AlphaFoldDB" id="A0A0D0A344"/>
<keyword evidence="3" id="KW-1185">Reference proteome</keyword>
<feature type="chain" id="PRO_5002207378" evidence="1">
    <location>
        <begin position="21"/>
        <end position="58"/>
    </location>
</feature>
<keyword evidence="1" id="KW-0732">Signal</keyword>
<evidence type="ECO:0000313" key="3">
    <source>
        <dbReference type="Proteomes" id="UP000054485"/>
    </source>
</evidence>
<proteinExistence type="predicted"/>
<accession>A0A0D0A344</accession>
<protein>
    <submittedName>
        <fullName evidence="2">Uncharacterized protein</fullName>
    </submittedName>
</protein>
<dbReference type="HOGENOM" id="CLU_2984802_0_0_1"/>
<reference evidence="3" key="2">
    <citation type="submission" date="2015-01" db="EMBL/GenBank/DDBJ databases">
        <title>Evolutionary Origins and Diversification of the Mycorrhizal Mutualists.</title>
        <authorList>
            <consortium name="DOE Joint Genome Institute"/>
            <consortium name="Mycorrhizal Genomics Consortium"/>
            <person name="Kohler A."/>
            <person name="Kuo A."/>
            <person name="Nagy L.G."/>
            <person name="Floudas D."/>
            <person name="Copeland A."/>
            <person name="Barry K.W."/>
            <person name="Cichocki N."/>
            <person name="Veneault-Fourrey C."/>
            <person name="LaButti K."/>
            <person name="Lindquist E.A."/>
            <person name="Lipzen A."/>
            <person name="Lundell T."/>
            <person name="Morin E."/>
            <person name="Murat C."/>
            <person name="Riley R."/>
            <person name="Ohm R."/>
            <person name="Sun H."/>
            <person name="Tunlid A."/>
            <person name="Henrissat B."/>
            <person name="Grigoriev I.V."/>
            <person name="Hibbett D.S."/>
            <person name="Martin F."/>
        </authorList>
    </citation>
    <scope>NUCLEOTIDE SEQUENCE [LARGE SCALE GENOMIC DNA]</scope>
    <source>
        <strain evidence="3">UH-Slu-Lm8-n1</strain>
    </source>
</reference>
<evidence type="ECO:0000256" key="1">
    <source>
        <dbReference type="SAM" id="SignalP"/>
    </source>
</evidence>
<gene>
    <name evidence="2" type="ORF">CY34DRAFT_814163</name>
</gene>
<dbReference type="EMBL" id="KN836165">
    <property type="protein sequence ID" value="KIK32624.1"/>
    <property type="molecule type" value="Genomic_DNA"/>
</dbReference>
<reference evidence="2 3" key="1">
    <citation type="submission" date="2014-04" db="EMBL/GenBank/DDBJ databases">
        <authorList>
            <consortium name="DOE Joint Genome Institute"/>
            <person name="Kuo A."/>
            <person name="Ruytinx J."/>
            <person name="Rineau F."/>
            <person name="Colpaert J."/>
            <person name="Kohler A."/>
            <person name="Nagy L.G."/>
            <person name="Floudas D."/>
            <person name="Copeland A."/>
            <person name="Barry K.W."/>
            <person name="Cichocki N."/>
            <person name="Veneault-Fourrey C."/>
            <person name="LaButti K."/>
            <person name="Lindquist E.A."/>
            <person name="Lipzen A."/>
            <person name="Lundell T."/>
            <person name="Morin E."/>
            <person name="Murat C."/>
            <person name="Sun H."/>
            <person name="Tunlid A."/>
            <person name="Henrissat B."/>
            <person name="Grigoriev I.V."/>
            <person name="Hibbett D.S."/>
            <person name="Martin F."/>
            <person name="Nordberg H.P."/>
            <person name="Cantor M.N."/>
            <person name="Hua S.X."/>
        </authorList>
    </citation>
    <scope>NUCLEOTIDE SEQUENCE [LARGE SCALE GENOMIC DNA]</scope>
    <source>
        <strain evidence="2 3">UH-Slu-Lm8-n1</strain>
    </source>
</reference>
<feature type="signal peptide" evidence="1">
    <location>
        <begin position="1"/>
        <end position="20"/>
    </location>
</feature>
<name>A0A0D0A344_9AGAM</name>